<keyword evidence="7" id="KW-1185">Reference proteome</keyword>
<dbReference type="Proteomes" id="UP000315010">
    <property type="component" value="Unassembled WGS sequence"/>
</dbReference>
<feature type="repeat" description="TPR" evidence="4">
    <location>
        <begin position="260"/>
        <end position="293"/>
    </location>
</feature>
<dbReference type="OrthoDB" id="5287961at2"/>
<dbReference type="PANTHER" id="PTHR16026">
    <property type="entry name" value="CARTILAGE ACIDIC PROTEIN 1"/>
    <property type="match status" value="1"/>
</dbReference>
<keyword evidence="3" id="KW-0325">Glycoprotein</keyword>
<name>A0A5C5Z482_9BACT</name>
<evidence type="ECO:0000256" key="4">
    <source>
        <dbReference type="PROSITE-ProRule" id="PRU00339"/>
    </source>
</evidence>
<organism evidence="6 7">
    <name type="scientific">Novipirellula herctigrandis</name>
    <dbReference type="NCBI Taxonomy" id="2527986"/>
    <lineage>
        <taxon>Bacteria</taxon>
        <taxon>Pseudomonadati</taxon>
        <taxon>Planctomycetota</taxon>
        <taxon>Planctomycetia</taxon>
        <taxon>Pirellulales</taxon>
        <taxon>Pirellulaceae</taxon>
        <taxon>Novipirellula</taxon>
    </lineage>
</organism>
<feature type="domain" description="ASPIC/UnbV" evidence="5">
    <location>
        <begin position="906"/>
        <end position="972"/>
    </location>
</feature>
<dbReference type="Pfam" id="PF13181">
    <property type="entry name" value="TPR_8"/>
    <property type="match status" value="1"/>
</dbReference>
<comment type="caution">
    <text evidence="6">The sequence shown here is derived from an EMBL/GenBank/DDBJ whole genome shotgun (WGS) entry which is preliminary data.</text>
</comment>
<dbReference type="InterPro" id="IPR011519">
    <property type="entry name" value="UnbV_ASPIC"/>
</dbReference>
<evidence type="ECO:0000313" key="7">
    <source>
        <dbReference type="Proteomes" id="UP000315010"/>
    </source>
</evidence>
<dbReference type="InterPro" id="IPR028994">
    <property type="entry name" value="Integrin_alpha_N"/>
</dbReference>
<sequence length="989" mass="108671">MLLCFLGLQSGCDRGSVEPMGDEAILMKLAAAAEKNRQGNFAASLQLAEEVLKAAPQDREALAICLDANLSLGQSRVAADCARKLAEIDPENAATLLVRAFDWHLKAGFPEAAETDLRQWIDLKPDNPSPYRMLAQLQSAQGRRFEASEQMLEAMRRGPISRHELLSLIDRSGPYPLVSYEGVVDMSTLSLFNLGEARTLYIASAAEVDDVLPMVRQVRAAFPNNAAAAAFEGRLLAEDARMDSFSNWFASLPSGIDGHPEYWNALGRFLSLKEMHEQAVRCYGEAIRLDPTDRSSLRQMVQSLDALKREKQAVALRDRLKDLDQIFRIAKNADSEQARWIAERMQSMMRMWESTSWSELARLGDAAEFGSHSDALSLHREQIREWENSSTIAKIEEHRLGKLLGFQIDTYPLPAMGSLATLDPATIAKLESEPGESSLRLVDIASEVGIDRRFQNDFPLHGELVSPSDVNGGGIAVLDFDLDGWCDLYFAQSGGKPVIRDGSAPNELFRHLRSTFAKEKPAVAGGRFVDVTVSSGTGDRGFGQGVCSGDINQDGFPDLIVGNFGPNVIYLNQGDGTFVDVSDRVFDRVDRWTSSVAVADLDGDHLPEIIDVNYIDDPRVLEVECVGGDLRCQPQQFTAATDRIYQNQGNGEFRVWSGANRLSETRGRGFATVIANFDRQHGNDVFVSNDIGQNHFWSSMPDRKSDSENQSRFQVVESAAIRGCGIGPTGDTQGCMGVASGDFDRNGMLDLHVTNFHHESVNLFLQNRLGYFSDEALRFGLSRPSYTTLGFGTQGVDLDNDGWVDLAVLNGHVFDERGSDVPFRMPPQIFRGSPTGMTLTAATDVGPFFQTPTLGRTLAMLDWNRDGKVDLFANHLDAPVALLQNESAEGHWVQFELIGTTSERDAIGAEVVVQAGDVSLTGWQIGGDGYMCTNEPIVHFGLGTVSAIDDVTIHWPSGQETSFGSIEMNRRYRVIEGSLNDSPEPSTSK</sequence>
<evidence type="ECO:0000256" key="2">
    <source>
        <dbReference type="ARBA" id="ARBA00022737"/>
    </source>
</evidence>
<dbReference type="Gene3D" id="2.130.10.130">
    <property type="entry name" value="Integrin alpha, N-terminal"/>
    <property type="match status" value="2"/>
</dbReference>
<dbReference type="PANTHER" id="PTHR16026:SF0">
    <property type="entry name" value="CARTILAGE ACIDIC PROTEIN 1"/>
    <property type="match status" value="1"/>
</dbReference>
<dbReference type="InterPro" id="IPR027039">
    <property type="entry name" value="Crtac1"/>
</dbReference>
<dbReference type="InterPro" id="IPR011990">
    <property type="entry name" value="TPR-like_helical_dom_sf"/>
</dbReference>
<evidence type="ECO:0000256" key="1">
    <source>
        <dbReference type="ARBA" id="ARBA00022729"/>
    </source>
</evidence>
<keyword evidence="4" id="KW-0802">TPR repeat</keyword>
<evidence type="ECO:0000259" key="5">
    <source>
        <dbReference type="Pfam" id="PF07593"/>
    </source>
</evidence>
<dbReference type="InterPro" id="IPR019734">
    <property type="entry name" value="TPR_rpt"/>
</dbReference>
<gene>
    <name evidence="6" type="ORF">CA13_30940</name>
</gene>
<dbReference type="EMBL" id="SJPJ01000001">
    <property type="protein sequence ID" value="TWT81641.1"/>
    <property type="molecule type" value="Genomic_DNA"/>
</dbReference>
<dbReference type="Pfam" id="PF13517">
    <property type="entry name" value="FG-GAP_3"/>
    <property type="match status" value="1"/>
</dbReference>
<keyword evidence="1" id="KW-0732">Signal</keyword>
<dbReference type="PROSITE" id="PS51470">
    <property type="entry name" value="FG_GAP"/>
    <property type="match status" value="1"/>
</dbReference>
<dbReference type="SMART" id="SM00028">
    <property type="entry name" value="TPR"/>
    <property type="match status" value="2"/>
</dbReference>
<accession>A0A5C5Z482</accession>
<dbReference type="InterPro" id="IPR013517">
    <property type="entry name" value="FG-GAP"/>
</dbReference>
<dbReference type="PROSITE" id="PS50005">
    <property type="entry name" value="TPR"/>
    <property type="match status" value="1"/>
</dbReference>
<keyword evidence="2" id="KW-0677">Repeat</keyword>
<dbReference type="Pfam" id="PF07593">
    <property type="entry name" value="UnbV_ASPIC"/>
    <property type="match status" value="1"/>
</dbReference>
<dbReference type="InterPro" id="IPR013519">
    <property type="entry name" value="Int_alpha_beta-p"/>
</dbReference>
<proteinExistence type="predicted"/>
<protein>
    <submittedName>
        <fullName evidence="6">ASPIC and UnbV</fullName>
    </submittedName>
</protein>
<evidence type="ECO:0000313" key="6">
    <source>
        <dbReference type="EMBL" id="TWT81641.1"/>
    </source>
</evidence>
<evidence type="ECO:0000256" key="3">
    <source>
        <dbReference type="ARBA" id="ARBA00023180"/>
    </source>
</evidence>
<dbReference type="Gene3D" id="1.25.40.10">
    <property type="entry name" value="Tetratricopeptide repeat domain"/>
    <property type="match status" value="2"/>
</dbReference>
<dbReference type="SUPFAM" id="SSF48452">
    <property type="entry name" value="TPR-like"/>
    <property type="match status" value="1"/>
</dbReference>
<reference evidence="6 7" key="1">
    <citation type="submission" date="2019-02" db="EMBL/GenBank/DDBJ databases">
        <title>Deep-cultivation of Planctomycetes and their phenomic and genomic characterization uncovers novel biology.</title>
        <authorList>
            <person name="Wiegand S."/>
            <person name="Jogler M."/>
            <person name="Boedeker C."/>
            <person name="Pinto D."/>
            <person name="Vollmers J."/>
            <person name="Rivas-Marin E."/>
            <person name="Kohn T."/>
            <person name="Peeters S.H."/>
            <person name="Heuer A."/>
            <person name="Rast P."/>
            <person name="Oberbeckmann S."/>
            <person name="Bunk B."/>
            <person name="Jeske O."/>
            <person name="Meyerdierks A."/>
            <person name="Storesund J.E."/>
            <person name="Kallscheuer N."/>
            <person name="Luecker S."/>
            <person name="Lage O.M."/>
            <person name="Pohl T."/>
            <person name="Merkel B.J."/>
            <person name="Hornburger P."/>
            <person name="Mueller R.-W."/>
            <person name="Bruemmer F."/>
            <person name="Labrenz M."/>
            <person name="Spormann A.M."/>
            <person name="Op Den Camp H."/>
            <person name="Overmann J."/>
            <person name="Amann R."/>
            <person name="Jetten M.S.M."/>
            <person name="Mascher T."/>
            <person name="Medema M.H."/>
            <person name="Devos D.P."/>
            <person name="Kaster A.-K."/>
            <person name="Ovreas L."/>
            <person name="Rohde M."/>
            <person name="Galperin M.Y."/>
            <person name="Jogler C."/>
        </authorList>
    </citation>
    <scope>NUCLEOTIDE SEQUENCE [LARGE SCALE GENOMIC DNA]</scope>
    <source>
        <strain evidence="6 7">CA13</strain>
    </source>
</reference>
<dbReference type="SUPFAM" id="SSF69318">
    <property type="entry name" value="Integrin alpha N-terminal domain"/>
    <property type="match status" value="1"/>
</dbReference>
<dbReference type="AlphaFoldDB" id="A0A5C5Z482"/>